<reference evidence="1 2" key="1">
    <citation type="submission" date="2019-03" db="EMBL/GenBank/DDBJ databases">
        <title>Efficiently degradation of phenoxyalkanoic acid herbicides by Cupriavidus oxalaticus strain X32.</title>
        <authorList>
            <person name="Sheng X."/>
        </authorList>
    </citation>
    <scope>NUCLEOTIDE SEQUENCE [LARGE SCALE GENOMIC DNA]</scope>
    <source>
        <strain evidence="1 2">X32</strain>
    </source>
</reference>
<keyword evidence="1" id="KW-0378">Hydrolase</keyword>
<sequence length="58" mass="6170">MSRIVRIAALNRPALPAAAFAVTSQQPGYAIDHAHGVVRSAVLFLAVRAARDTTLQQT</sequence>
<organism evidence="1 2">
    <name type="scientific">Cupriavidus oxalaticus</name>
    <dbReference type="NCBI Taxonomy" id="96344"/>
    <lineage>
        <taxon>Bacteria</taxon>
        <taxon>Pseudomonadati</taxon>
        <taxon>Pseudomonadota</taxon>
        <taxon>Betaproteobacteria</taxon>
        <taxon>Burkholderiales</taxon>
        <taxon>Burkholderiaceae</taxon>
        <taxon>Cupriavidus</taxon>
    </lineage>
</organism>
<evidence type="ECO:0000313" key="2">
    <source>
        <dbReference type="Proteomes" id="UP000295294"/>
    </source>
</evidence>
<dbReference type="AlphaFoldDB" id="A0A4V1BY41"/>
<dbReference type="EMBL" id="CP038634">
    <property type="protein sequence ID" value="QBY50502.1"/>
    <property type="molecule type" value="Genomic_DNA"/>
</dbReference>
<proteinExistence type="predicted"/>
<name>A0A4V1BY41_9BURK</name>
<dbReference type="KEGG" id="cox:E0W60_04720"/>
<protein>
    <submittedName>
        <fullName evidence="1">Glycosyl hydrolase</fullName>
    </submittedName>
</protein>
<dbReference type="GO" id="GO:0016787">
    <property type="term" value="F:hydrolase activity"/>
    <property type="evidence" value="ECO:0007669"/>
    <property type="project" value="UniProtKB-KW"/>
</dbReference>
<dbReference type="OrthoDB" id="8970654at2"/>
<gene>
    <name evidence="1" type="ORF">E0W60_04720</name>
</gene>
<evidence type="ECO:0000313" key="1">
    <source>
        <dbReference type="EMBL" id="QBY50502.1"/>
    </source>
</evidence>
<accession>A0A4V1BY41</accession>
<dbReference type="RefSeq" id="WP_135703184.1">
    <property type="nucleotide sequence ID" value="NZ_CP038634.1"/>
</dbReference>
<dbReference type="Proteomes" id="UP000295294">
    <property type="component" value="Chromosome 1"/>
</dbReference>